<sequence length="378" mass="42893">PLFHSHYLNTFFILLTKTELAPALKRQFEQIYHKIEGMNHKIEGMDHKIEGMDHKIEGMDHEIEGVHHQVKKVRLHSEIWLSAPATATETEKGCYVKEHASPISFPFQLTAMTRRREPGKFKSPPDPQVSEEILQEYFISECKTFRAFGNSQLEVQDSHSIPLLATRKPDFVFIAKGDPLNALHVVAVGEIRKRSGNDFTNADVGHAVSFGEKVLQLQPRRANVYVVLTDCRDICIYKVTRRDIDTSDNIQFSYQSIPVAKLTYETKDTPSPGWKYLVTITECSKEQLGWVDPSLSFGLETVRLIQPISAGRTSTVYLGKRDEKETVVVKIAKSKDYLSCFKREKSALEDLSSLKSPHLQTLLLNGDGILVTTPYCEK</sequence>
<evidence type="ECO:0000313" key="3">
    <source>
        <dbReference type="Proteomes" id="UP000789508"/>
    </source>
</evidence>
<dbReference type="PROSITE" id="PS50042">
    <property type="entry name" value="CNMP_BINDING_3"/>
    <property type="match status" value="1"/>
</dbReference>
<evidence type="ECO:0000313" key="2">
    <source>
        <dbReference type="EMBL" id="CAG8718162.1"/>
    </source>
</evidence>
<reference evidence="2" key="1">
    <citation type="submission" date="2021-06" db="EMBL/GenBank/DDBJ databases">
        <authorList>
            <person name="Kallberg Y."/>
            <person name="Tangrot J."/>
            <person name="Rosling A."/>
        </authorList>
    </citation>
    <scope>NUCLEOTIDE SEQUENCE</scope>
    <source>
        <strain evidence="2">FL130A</strain>
    </source>
</reference>
<organism evidence="2 3">
    <name type="scientific">Ambispora leptoticha</name>
    <dbReference type="NCBI Taxonomy" id="144679"/>
    <lineage>
        <taxon>Eukaryota</taxon>
        <taxon>Fungi</taxon>
        <taxon>Fungi incertae sedis</taxon>
        <taxon>Mucoromycota</taxon>
        <taxon>Glomeromycotina</taxon>
        <taxon>Glomeromycetes</taxon>
        <taxon>Archaeosporales</taxon>
        <taxon>Ambisporaceae</taxon>
        <taxon>Ambispora</taxon>
    </lineage>
</organism>
<dbReference type="SUPFAM" id="SSF56112">
    <property type="entry name" value="Protein kinase-like (PK-like)"/>
    <property type="match status" value="1"/>
</dbReference>
<keyword evidence="3" id="KW-1185">Reference proteome</keyword>
<gene>
    <name evidence="2" type="ORF">ALEPTO_LOCUS12156</name>
</gene>
<feature type="non-terminal residue" evidence="2">
    <location>
        <position position="1"/>
    </location>
</feature>
<dbReference type="InterPro" id="IPR000595">
    <property type="entry name" value="cNMP-bd_dom"/>
</dbReference>
<dbReference type="AlphaFoldDB" id="A0A9N9I308"/>
<dbReference type="EMBL" id="CAJVPS010025161">
    <property type="protein sequence ID" value="CAG8718162.1"/>
    <property type="molecule type" value="Genomic_DNA"/>
</dbReference>
<dbReference type="Pfam" id="PF20713">
    <property type="entry name" value="DUF6826"/>
    <property type="match status" value="1"/>
</dbReference>
<dbReference type="OrthoDB" id="5979581at2759"/>
<accession>A0A9N9I308</accession>
<protein>
    <submittedName>
        <fullName evidence="2">6993_t:CDS:1</fullName>
    </submittedName>
</protein>
<name>A0A9N9I308_9GLOM</name>
<feature type="non-terminal residue" evidence="2">
    <location>
        <position position="378"/>
    </location>
</feature>
<feature type="domain" description="Cyclic nucleotide-binding" evidence="1">
    <location>
        <begin position="173"/>
        <end position="244"/>
    </location>
</feature>
<proteinExistence type="predicted"/>
<dbReference type="Proteomes" id="UP000789508">
    <property type="component" value="Unassembled WGS sequence"/>
</dbReference>
<evidence type="ECO:0000259" key="1">
    <source>
        <dbReference type="PROSITE" id="PS50042"/>
    </source>
</evidence>
<dbReference type="InterPro" id="IPR049229">
    <property type="entry name" value="DUF6826"/>
</dbReference>
<dbReference type="InterPro" id="IPR011009">
    <property type="entry name" value="Kinase-like_dom_sf"/>
</dbReference>
<comment type="caution">
    <text evidence="2">The sequence shown here is derived from an EMBL/GenBank/DDBJ whole genome shotgun (WGS) entry which is preliminary data.</text>
</comment>